<dbReference type="AlphaFoldDB" id="L9VT57"/>
<name>L9VT57_9EURY</name>
<sequence length="84" mass="8896">MTDTRDREGGRSRGPTTRRRVLGSGAGLVGITGVAGVDHSSASLVSPESTTRRQVGRAAGPSRAATRRPLESTRRRTTPLQTCH</sequence>
<reference evidence="2 3" key="1">
    <citation type="journal article" date="2014" name="PLoS Genet.">
        <title>Phylogenetically driven sequencing of extremely halophilic archaea reveals strategies for static and dynamic osmo-response.</title>
        <authorList>
            <person name="Becker E.A."/>
            <person name="Seitzer P.M."/>
            <person name="Tritt A."/>
            <person name="Larsen D."/>
            <person name="Krusor M."/>
            <person name="Yao A.I."/>
            <person name="Wu D."/>
            <person name="Madern D."/>
            <person name="Eisen J.A."/>
            <person name="Darling A.E."/>
            <person name="Facciotti M.T."/>
        </authorList>
    </citation>
    <scope>NUCLEOTIDE SEQUENCE [LARGE SCALE GENOMIC DNA]</scope>
    <source>
        <strain evidence="2 3">GA33</strain>
    </source>
</reference>
<feature type="compositionally biased region" description="Basic and acidic residues" evidence="1">
    <location>
        <begin position="1"/>
        <end position="11"/>
    </location>
</feature>
<dbReference type="PATRIC" id="fig|1114856.3.peg.2425"/>
<gene>
    <name evidence="2" type="ORF">C496_11647</name>
</gene>
<proteinExistence type="predicted"/>
<evidence type="ECO:0000313" key="3">
    <source>
        <dbReference type="Proteomes" id="UP000011599"/>
    </source>
</evidence>
<feature type="compositionally biased region" description="Polar residues" evidence="1">
    <location>
        <begin position="41"/>
        <end position="53"/>
    </location>
</feature>
<dbReference type="Proteomes" id="UP000011599">
    <property type="component" value="Unassembled WGS sequence"/>
</dbReference>
<evidence type="ECO:0000313" key="2">
    <source>
        <dbReference type="EMBL" id="ELY40226.1"/>
    </source>
</evidence>
<comment type="caution">
    <text evidence="2">The sequence shown here is derived from an EMBL/GenBank/DDBJ whole genome shotgun (WGS) entry which is preliminary data.</text>
</comment>
<feature type="region of interest" description="Disordered" evidence="1">
    <location>
        <begin position="1"/>
        <end position="24"/>
    </location>
</feature>
<feature type="region of interest" description="Disordered" evidence="1">
    <location>
        <begin position="41"/>
        <end position="84"/>
    </location>
</feature>
<organism evidence="2 3">
    <name type="scientific">Natronorubrum tibetense GA33</name>
    <dbReference type="NCBI Taxonomy" id="1114856"/>
    <lineage>
        <taxon>Archaea</taxon>
        <taxon>Methanobacteriati</taxon>
        <taxon>Methanobacteriota</taxon>
        <taxon>Stenosarchaea group</taxon>
        <taxon>Halobacteria</taxon>
        <taxon>Halobacteriales</taxon>
        <taxon>Natrialbaceae</taxon>
        <taxon>Natronorubrum</taxon>
    </lineage>
</organism>
<accession>L9VT57</accession>
<protein>
    <submittedName>
        <fullName evidence="2">Uncharacterized protein</fullName>
    </submittedName>
</protein>
<evidence type="ECO:0000256" key="1">
    <source>
        <dbReference type="SAM" id="MobiDB-lite"/>
    </source>
</evidence>
<keyword evidence="3" id="KW-1185">Reference proteome</keyword>
<dbReference type="EMBL" id="AOHW01000033">
    <property type="protein sequence ID" value="ELY40226.1"/>
    <property type="molecule type" value="Genomic_DNA"/>
</dbReference>